<dbReference type="InterPro" id="IPR003339">
    <property type="entry name" value="ABC/ECF_trnsptr_transmembrane"/>
</dbReference>
<gene>
    <name evidence="6" type="ORF">PCC79_06315</name>
</gene>
<evidence type="ECO:0000256" key="4">
    <source>
        <dbReference type="ARBA" id="ARBA00023136"/>
    </source>
</evidence>
<feature type="transmembrane region" description="Helical" evidence="5">
    <location>
        <begin position="93"/>
        <end position="112"/>
    </location>
</feature>
<dbReference type="CDD" id="cd16914">
    <property type="entry name" value="EcfT"/>
    <property type="match status" value="1"/>
</dbReference>
<organism evidence="6 7">
    <name type="scientific">Propioniciclava soli</name>
    <dbReference type="NCBI Taxonomy" id="2775081"/>
    <lineage>
        <taxon>Bacteria</taxon>
        <taxon>Bacillati</taxon>
        <taxon>Actinomycetota</taxon>
        <taxon>Actinomycetes</taxon>
        <taxon>Propionibacteriales</taxon>
        <taxon>Propionibacteriaceae</taxon>
        <taxon>Propioniciclava</taxon>
    </lineage>
</organism>
<keyword evidence="2 5" id="KW-0812">Transmembrane</keyword>
<keyword evidence="7" id="KW-1185">Reference proteome</keyword>
<evidence type="ECO:0000256" key="3">
    <source>
        <dbReference type="ARBA" id="ARBA00022989"/>
    </source>
</evidence>
<name>A0ABZ3CAK5_9ACTN</name>
<dbReference type="Proteomes" id="UP001434337">
    <property type="component" value="Chromosome"/>
</dbReference>
<dbReference type="EMBL" id="CP115965">
    <property type="protein sequence ID" value="WZW99803.1"/>
    <property type="molecule type" value="Genomic_DNA"/>
</dbReference>
<dbReference type="RefSeq" id="WP_342373319.1">
    <property type="nucleotide sequence ID" value="NZ_CP115965.1"/>
</dbReference>
<feature type="transmembrane region" description="Helical" evidence="5">
    <location>
        <begin position="27"/>
        <end position="54"/>
    </location>
</feature>
<sequence>MNAARALLGVHVPGDTLWHRLGPGPKYLVFLALTVPALVVGTPPVVLGLLALTLALVATTSAPLRLAWGLPWPLAVVLALLAAFHAFTGAPATGVRVVGVVLIALYACRILLLTTPMPVLVDALVAVVRPLRHLGADPERFGLAVAIFLRSVPHVVASFGEVRDAARARGVERNPLALVTPVAIQTVAYARTTGEALTARGLGDPDESSAATMTP</sequence>
<evidence type="ECO:0000313" key="6">
    <source>
        <dbReference type="EMBL" id="WZW99803.1"/>
    </source>
</evidence>
<accession>A0ABZ3CAK5</accession>
<keyword evidence="3 5" id="KW-1133">Transmembrane helix</keyword>
<evidence type="ECO:0000313" key="7">
    <source>
        <dbReference type="Proteomes" id="UP001434337"/>
    </source>
</evidence>
<feature type="transmembrane region" description="Helical" evidence="5">
    <location>
        <begin position="66"/>
        <end position="87"/>
    </location>
</feature>
<evidence type="ECO:0000256" key="1">
    <source>
        <dbReference type="ARBA" id="ARBA00004141"/>
    </source>
</evidence>
<proteinExistence type="predicted"/>
<evidence type="ECO:0000256" key="5">
    <source>
        <dbReference type="SAM" id="Phobius"/>
    </source>
</evidence>
<protein>
    <submittedName>
        <fullName evidence="6">Energy-coupling factor transporter transmembrane protein EcfT</fullName>
    </submittedName>
</protein>
<dbReference type="Pfam" id="PF02361">
    <property type="entry name" value="CbiQ"/>
    <property type="match status" value="1"/>
</dbReference>
<keyword evidence="4 5" id="KW-0472">Membrane</keyword>
<comment type="subcellular location">
    <subcellularLocation>
        <location evidence="1">Membrane</location>
        <topology evidence="1">Multi-pass membrane protein</topology>
    </subcellularLocation>
</comment>
<reference evidence="6 7" key="1">
    <citation type="journal article" date="2023" name="Environ Microbiome">
        <title>A coral-associated actinobacterium mitigates coral bleaching under heat stress.</title>
        <authorList>
            <person name="Li J."/>
            <person name="Zou Y."/>
            <person name="Li Q."/>
            <person name="Zhang J."/>
            <person name="Bourne D.G."/>
            <person name="Lyu Y."/>
            <person name="Liu C."/>
            <person name="Zhang S."/>
        </authorList>
    </citation>
    <scope>NUCLEOTIDE SEQUENCE [LARGE SCALE GENOMIC DNA]</scope>
    <source>
        <strain evidence="6 7">SCSIO 13291</strain>
    </source>
</reference>
<evidence type="ECO:0000256" key="2">
    <source>
        <dbReference type="ARBA" id="ARBA00022692"/>
    </source>
</evidence>